<proteinExistence type="predicted"/>
<protein>
    <submittedName>
        <fullName evidence="2">Uncharacterized protein</fullName>
    </submittedName>
</protein>
<name>A0A915IRL8_ROMCU</name>
<keyword evidence="1" id="KW-1185">Reference proteome</keyword>
<sequence length="53" mass="5748">MDCTGNSEILQNIASGPNRQSTMSEQSAFVAMNEDSNGEMNNFFICMLSEGVP</sequence>
<dbReference type="WBParaSite" id="nRc.2.0.1.t16667-RA">
    <property type="protein sequence ID" value="nRc.2.0.1.t16667-RA"/>
    <property type="gene ID" value="nRc.2.0.1.g16667"/>
</dbReference>
<accession>A0A915IRL8</accession>
<dbReference type="AlphaFoldDB" id="A0A915IRL8"/>
<organism evidence="1 2">
    <name type="scientific">Romanomermis culicivorax</name>
    <name type="common">Nematode worm</name>
    <dbReference type="NCBI Taxonomy" id="13658"/>
    <lineage>
        <taxon>Eukaryota</taxon>
        <taxon>Metazoa</taxon>
        <taxon>Ecdysozoa</taxon>
        <taxon>Nematoda</taxon>
        <taxon>Enoplea</taxon>
        <taxon>Dorylaimia</taxon>
        <taxon>Mermithida</taxon>
        <taxon>Mermithoidea</taxon>
        <taxon>Mermithidae</taxon>
        <taxon>Romanomermis</taxon>
    </lineage>
</organism>
<evidence type="ECO:0000313" key="1">
    <source>
        <dbReference type="Proteomes" id="UP000887565"/>
    </source>
</evidence>
<reference evidence="2" key="1">
    <citation type="submission" date="2022-11" db="UniProtKB">
        <authorList>
            <consortium name="WormBaseParasite"/>
        </authorList>
    </citation>
    <scope>IDENTIFICATION</scope>
</reference>
<dbReference type="Proteomes" id="UP000887565">
    <property type="component" value="Unplaced"/>
</dbReference>
<evidence type="ECO:0000313" key="2">
    <source>
        <dbReference type="WBParaSite" id="nRc.2.0.1.t16667-RA"/>
    </source>
</evidence>